<protein>
    <submittedName>
        <fullName evidence="5">AraC-type DNA-binding protein</fullName>
    </submittedName>
</protein>
<name>A0AAX2F2J4_9BACT</name>
<proteinExistence type="predicted"/>
<keyword evidence="1" id="KW-0805">Transcription regulation</keyword>
<dbReference type="PANTHER" id="PTHR43280:SF32">
    <property type="entry name" value="TRANSCRIPTIONAL REGULATORY PROTEIN"/>
    <property type="match status" value="1"/>
</dbReference>
<gene>
    <name evidence="5" type="ORF">SAMN05444364_10586</name>
</gene>
<evidence type="ECO:0000256" key="3">
    <source>
        <dbReference type="ARBA" id="ARBA00023163"/>
    </source>
</evidence>
<comment type="caution">
    <text evidence="5">The sequence shown here is derived from an EMBL/GenBank/DDBJ whole genome shotgun (WGS) entry which is preliminary data.</text>
</comment>
<evidence type="ECO:0000256" key="2">
    <source>
        <dbReference type="ARBA" id="ARBA00023125"/>
    </source>
</evidence>
<keyword evidence="6" id="KW-1185">Reference proteome</keyword>
<evidence type="ECO:0000313" key="5">
    <source>
        <dbReference type="EMBL" id="SHF68946.1"/>
    </source>
</evidence>
<sequence length="288" mass="33491">MNTTKVVNHLSIENLNMDEVLSQQDKFFANDDAVLILNGSVQRIPVFNLKEIYQMVEPRFVLVLEGSAEICINLQDYHVEKGNVILIPADTIVEVNEISDDARVMAIVFRDSLELSDEVIYKASPTEFDRLLRMYYLLWDIIQLTPYRRKTVHNLFNTIVSDVQEMMDRESENIQNESSTRAQELFLQFKRLIKQHCMQERSIPFYASQLRITPHHLSALIKKASGQSVMYWINRATIQEAKLLLKTNGMMAYEIANRMNFPSASAFSKFFKRETGLTPRAYQETTYK</sequence>
<dbReference type="RefSeq" id="WP_025837000.1">
    <property type="nucleotide sequence ID" value="NZ_BAKP01000003.1"/>
</dbReference>
<dbReference type="InterPro" id="IPR018060">
    <property type="entry name" value="HTH_AraC"/>
</dbReference>
<dbReference type="PANTHER" id="PTHR43280">
    <property type="entry name" value="ARAC-FAMILY TRANSCRIPTIONAL REGULATOR"/>
    <property type="match status" value="1"/>
</dbReference>
<evidence type="ECO:0000259" key="4">
    <source>
        <dbReference type="PROSITE" id="PS01124"/>
    </source>
</evidence>
<dbReference type="SUPFAM" id="SSF46689">
    <property type="entry name" value="Homeodomain-like"/>
    <property type="match status" value="1"/>
</dbReference>
<keyword evidence="2 5" id="KW-0238">DNA-binding</keyword>
<dbReference type="GO" id="GO:0003700">
    <property type="term" value="F:DNA-binding transcription factor activity"/>
    <property type="evidence" value="ECO:0007669"/>
    <property type="project" value="InterPro"/>
</dbReference>
<dbReference type="Gene3D" id="1.10.10.60">
    <property type="entry name" value="Homeodomain-like"/>
    <property type="match status" value="1"/>
</dbReference>
<dbReference type="PROSITE" id="PS01124">
    <property type="entry name" value="HTH_ARAC_FAMILY_2"/>
    <property type="match status" value="1"/>
</dbReference>
<dbReference type="SMART" id="SM00342">
    <property type="entry name" value="HTH_ARAC"/>
    <property type="match status" value="1"/>
</dbReference>
<reference evidence="5 6" key="1">
    <citation type="submission" date="2016-11" db="EMBL/GenBank/DDBJ databases">
        <authorList>
            <person name="Varghese N."/>
            <person name="Submissions S."/>
        </authorList>
    </citation>
    <scope>NUCLEOTIDE SEQUENCE [LARGE SCALE GENOMIC DNA]</scope>
    <source>
        <strain evidence="5 6">DSM 22613</strain>
    </source>
</reference>
<dbReference type="InterPro" id="IPR009057">
    <property type="entry name" value="Homeodomain-like_sf"/>
</dbReference>
<keyword evidence="3" id="KW-0804">Transcription</keyword>
<dbReference type="SUPFAM" id="SSF51182">
    <property type="entry name" value="RmlC-like cupins"/>
    <property type="match status" value="1"/>
</dbReference>
<dbReference type="InterPro" id="IPR014710">
    <property type="entry name" value="RmlC-like_jellyroll"/>
</dbReference>
<feature type="domain" description="HTH araC/xylS-type" evidence="4">
    <location>
        <begin position="187"/>
        <end position="285"/>
    </location>
</feature>
<dbReference type="Gene3D" id="2.60.120.10">
    <property type="entry name" value="Jelly Rolls"/>
    <property type="match status" value="1"/>
</dbReference>
<dbReference type="InterPro" id="IPR011051">
    <property type="entry name" value="RmlC_Cupin_sf"/>
</dbReference>
<organism evidence="5 6">
    <name type="scientific">Prevotella scopos JCM 17725</name>
    <dbReference type="NCBI Taxonomy" id="1236518"/>
    <lineage>
        <taxon>Bacteria</taxon>
        <taxon>Pseudomonadati</taxon>
        <taxon>Bacteroidota</taxon>
        <taxon>Bacteroidia</taxon>
        <taxon>Bacteroidales</taxon>
        <taxon>Prevotellaceae</taxon>
        <taxon>Prevotella</taxon>
    </lineage>
</organism>
<dbReference type="Pfam" id="PF12833">
    <property type="entry name" value="HTH_18"/>
    <property type="match status" value="1"/>
</dbReference>
<evidence type="ECO:0000313" key="6">
    <source>
        <dbReference type="Proteomes" id="UP000184105"/>
    </source>
</evidence>
<dbReference type="Proteomes" id="UP000184105">
    <property type="component" value="Unassembled WGS sequence"/>
</dbReference>
<dbReference type="EMBL" id="FQWA01000005">
    <property type="protein sequence ID" value="SHF68946.1"/>
    <property type="molecule type" value="Genomic_DNA"/>
</dbReference>
<evidence type="ECO:0000256" key="1">
    <source>
        <dbReference type="ARBA" id="ARBA00023015"/>
    </source>
</evidence>
<dbReference type="AlphaFoldDB" id="A0AAX2F2J4"/>
<accession>A0AAX2F2J4</accession>
<dbReference type="GO" id="GO:0043565">
    <property type="term" value="F:sequence-specific DNA binding"/>
    <property type="evidence" value="ECO:0007669"/>
    <property type="project" value="InterPro"/>
</dbReference>